<dbReference type="InterPro" id="IPR029058">
    <property type="entry name" value="AB_hydrolase_fold"/>
</dbReference>
<evidence type="ECO:0000256" key="1">
    <source>
        <dbReference type="ARBA" id="ARBA00006499"/>
    </source>
</evidence>
<keyword evidence="2" id="KW-0378">Hydrolase</keyword>
<name>A0ABR1FS26_AURAN</name>
<feature type="domain" description="Phospholipase/carboxylesterase/thioesterase" evidence="4">
    <location>
        <begin position="124"/>
        <end position="190"/>
    </location>
</feature>
<comment type="caution">
    <text evidence="5">The sequence shown here is derived from an EMBL/GenBank/DDBJ whole genome shotgun (WGS) entry which is preliminary data.</text>
</comment>
<protein>
    <submittedName>
        <fullName evidence="5">Acyl-protein thioesterase</fullName>
    </submittedName>
</protein>
<dbReference type="PANTHER" id="PTHR10655">
    <property type="entry name" value="LYSOPHOSPHOLIPASE-RELATED"/>
    <property type="match status" value="1"/>
</dbReference>
<dbReference type="InterPro" id="IPR050565">
    <property type="entry name" value="LYPA1-2/EST-like"/>
</dbReference>
<proteinExistence type="inferred from homology"/>
<sequence length="330" mass="36221">MAAYAQQPRRRVLRPSVVVDATHAHTHTVIMLHGMAFDSSMFEELPAMLGARASTVRWVFPNAPVRTIDWPRGPAPASRGRGELREIAKQSRRPGTHGRPEPGVEAWYNYFSSNGGTLQHDAIDLEHLAAVAADVHAIMDAEIARLGGAARRVALGGNSQGGTVALHAALTHARGLDLACLVLGCTLLLDATPAPREPPEDPPPLFIFSAERDMEYLPAFQRLAFGRLAAVGFDVESHVEPGLDHYSVSRAELFHTAAWLRRALFGDAVVPEYRDRPNAPPAKFDDVMDAPLPAWWLQALLHGHRQPHKLHDEEVALMPDAWRPVFFADG</sequence>
<reference evidence="5 6" key="1">
    <citation type="submission" date="2024-03" db="EMBL/GenBank/DDBJ databases">
        <title>Aureococcus anophagefferens CCMP1851 and Kratosvirus quantuckense: Draft genome of a second virus-susceptible host strain in the model system.</title>
        <authorList>
            <person name="Chase E."/>
            <person name="Truchon A.R."/>
            <person name="Schepens W."/>
            <person name="Wilhelm S.W."/>
        </authorList>
    </citation>
    <scope>NUCLEOTIDE SEQUENCE [LARGE SCALE GENOMIC DNA]</scope>
    <source>
        <strain evidence="5 6">CCMP1851</strain>
    </source>
</reference>
<evidence type="ECO:0000313" key="5">
    <source>
        <dbReference type="EMBL" id="KAK7237086.1"/>
    </source>
</evidence>
<organism evidence="5 6">
    <name type="scientific">Aureococcus anophagefferens</name>
    <name type="common">Harmful bloom alga</name>
    <dbReference type="NCBI Taxonomy" id="44056"/>
    <lineage>
        <taxon>Eukaryota</taxon>
        <taxon>Sar</taxon>
        <taxon>Stramenopiles</taxon>
        <taxon>Ochrophyta</taxon>
        <taxon>Pelagophyceae</taxon>
        <taxon>Pelagomonadales</taxon>
        <taxon>Pelagomonadaceae</taxon>
        <taxon>Aureococcus</taxon>
    </lineage>
</organism>
<dbReference type="Pfam" id="PF02230">
    <property type="entry name" value="Abhydrolase_2"/>
    <property type="match status" value="1"/>
</dbReference>
<gene>
    <name evidence="5" type="ORF">SO694_00091098</name>
</gene>
<accession>A0ABR1FS26</accession>
<evidence type="ECO:0000259" key="4">
    <source>
        <dbReference type="Pfam" id="PF02230"/>
    </source>
</evidence>
<keyword evidence="6" id="KW-1185">Reference proteome</keyword>
<dbReference type="EMBL" id="JBBJCI010000255">
    <property type="protein sequence ID" value="KAK7237086.1"/>
    <property type="molecule type" value="Genomic_DNA"/>
</dbReference>
<dbReference type="InterPro" id="IPR003140">
    <property type="entry name" value="PLipase/COase/thioEstase"/>
</dbReference>
<dbReference type="PANTHER" id="PTHR10655:SF17">
    <property type="entry name" value="LYSOPHOSPHOLIPASE-LIKE PROTEIN 1"/>
    <property type="match status" value="1"/>
</dbReference>
<evidence type="ECO:0000313" key="6">
    <source>
        <dbReference type="Proteomes" id="UP001363151"/>
    </source>
</evidence>
<feature type="compositionally biased region" description="Basic and acidic residues" evidence="3">
    <location>
        <begin position="80"/>
        <end position="89"/>
    </location>
</feature>
<feature type="region of interest" description="Disordered" evidence="3">
    <location>
        <begin position="71"/>
        <end position="101"/>
    </location>
</feature>
<evidence type="ECO:0000256" key="2">
    <source>
        <dbReference type="ARBA" id="ARBA00022801"/>
    </source>
</evidence>
<dbReference type="SUPFAM" id="SSF53474">
    <property type="entry name" value="alpha/beta-Hydrolases"/>
    <property type="match status" value="1"/>
</dbReference>
<comment type="similarity">
    <text evidence="1">Belongs to the AB hydrolase superfamily. AB hydrolase 2 family.</text>
</comment>
<evidence type="ECO:0000256" key="3">
    <source>
        <dbReference type="SAM" id="MobiDB-lite"/>
    </source>
</evidence>
<dbReference type="Proteomes" id="UP001363151">
    <property type="component" value="Unassembled WGS sequence"/>
</dbReference>
<dbReference type="Gene3D" id="3.40.50.1820">
    <property type="entry name" value="alpha/beta hydrolase"/>
    <property type="match status" value="1"/>
</dbReference>